<evidence type="ECO:0000256" key="1">
    <source>
        <dbReference type="SAM" id="Phobius"/>
    </source>
</evidence>
<proteinExistence type="predicted"/>
<keyword evidence="3" id="KW-1185">Reference proteome</keyword>
<dbReference type="OrthoDB" id="8253460at2"/>
<reference evidence="3" key="1">
    <citation type="submission" date="2019-01" db="EMBL/GenBank/DDBJ databases">
        <title>Cytophagaceae bacterium strain CAR-16.</title>
        <authorList>
            <person name="Chen W.-M."/>
        </authorList>
    </citation>
    <scope>NUCLEOTIDE SEQUENCE [LARGE SCALE GENOMIC DNA]</scope>
    <source>
        <strain evidence="3">CHR27</strain>
    </source>
</reference>
<dbReference type="Proteomes" id="UP000290958">
    <property type="component" value="Unassembled WGS sequence"/>
</dbReference>
<keyword evidence="1" id="KW-0472">Membrane</keyword>
<evidence type="ECO:0008006" key="4">
    <source>
        <dbReference type="Google" id="ProtNLM"/>
    </source>
</evidence>
<dbReference type="AlphaFoldDB" id="A0A4Q1KM80"/>
<accession>A0A4Q1KM80</accession>
<sequence>MSRPALPCAGERGVALLEVLIACAIVMAMLGVTYQAMQTHARAANRLEGQREAVLVAQSVLARVGADIALAPGVTDGGERGLRWRIEVERYRGDGAGPNDDPALMRVMVTVGAKDEGTGGFTLQTLRLTS</sequence>
<dbReference type="RefSeq" id="WP_129403431.1">
    <property type="nucleotide sequence ID" value="NZ_SBKP01000003.1"/>
</dbReference>
<feature type="transmembrane region" description="Helical" evidence="1">
    <location>
        <begin position="12"/>
        <end position="32"/>
    </location>
</feature>
<dbReference type="EMBL" id="SBKP01000003">
    <property type="protein sequence ID" value="RXR29894.1"/>
    <property type="molecule type" value="Genomic_DNA"/>
</dbReference>
<comment type="caution">
    <text evidence="2">The sequence shown here is derived from an EMBL/GenBank/DDBJ whole genome shotgun (WGS) entry which is preliminary data.</text>
</comment>
<protein>
    <recommendedName>
        <fullName evidence="4">Prepilin-type N-terminal cleavage/methylation domain-containing protein</fullName>
    </recommendedName>
</protein>
<keyword evidence="1" id="KW-0812">Transmembrane</keyword>
<evidence type="ECO:0000313" key="3">
    <source>
        <dbReference type="Proteomes" id="UP000290958"/>
    </source>
</evidence>
<evidence type="ECO:0000313" key="2">
    <source>
        <dbReference type="EMBL" id="RXR29894.1"/>
    </source>
</evidence>
<keyword evidence="1" id="KW-1133">Transmembrane helix</keyword>
<name>A0A4Q1KM80_9SPHN</name>
<gene>
    <name evidence="2" type="ORF">EQG66_04980</name>
</gene>
<organism evidence="2 3">
    <name type="scientific">Sphingobium fluviale</name>
    <dbReference type="NCBI Taxonomy" id="2506423"/>
    <lineage>
        <taxon>Bacteria</taxon>
        <taxon>Pseudomonadati</taxon>
        <taxon>Pseudomonadota</taxon>
        <taxon>Alphaproteobacteria</taxon>
        <taxon>Sphingomonadales</taxon>
        <taxon>Sphingomonadaceae</taxon>
        <taxon>Sphingobium</taxon>
    </lineage>
</organism>